<feature type="compositionally biased region" description="Polar residues" evidence="1">
    <location>
        <begin position="186"/>
        <end position="195"/>
    </location>
</feature>
<name>A0A2C6KKB2_9APIC</name>
<feature type="region of interest" description="Disordered" evidence="1">
    <location>
        <begin position="678"/>
        <end position="726"/>
    </location>
</feature>
<accession>A0A2C6KKB2</accession>
<feature type="compositionally biased region" description="Basic and acidic residues" evidence="1">
    <location>
        <begin position="638"/>
        <end position="648"/>
    </location>
</feature>
<evidence type="ECO:0000313" key="2">
    <source>
        <dbReference type="EMBL" id="PHJ17078.1"/>
    </source>
</evidence>
<protein>
    <submittedName>
        <fullName evidence="2">Uncharacterized protein</fullName>
    </submittedName>
</protein>
<dbReference type="GeneID" id="94432424"/>
<reference evidence="2 3" key="1">
    <citation type="journal article" date="2017" name="Int. J. Parasitol.">
        <title>The genome of the protozoan parasite Cystoisospora suis and a reverse vaccinology approach to identify vaccine candidates.</title>
        <authorList>
            <person name="Palmieri N."/>
            <person name="Shrestha A."/>
            <person name="Ruttkowski B."/>
            <person name="Beck T."/>
            <person name="Vogl C."/>
            <person name="Tomley F."/>
            <person name="Blake D.P."/>
            <person name="Joachim A."/>
        </authorList>
    </citation>
    <scope>NUCLEOTIDE SEQUENCE [LARGE SCALE GENOMIC DNA]</scope>
    <source>
        <strain evidence="2 3">Wien I</strain>
    </source>
</reference>
<dbReference type="VEuPathDB" id="ToxoDB:CSUI_009094"/>
<feature type="region of interest" description="Disordered" evidence="1">
    <location>
        <begin position="186"/>
        <end position="298"/>
    </location>
</feature>
<dbReference type="RefSeq" id="XP_067918803.1">
    <property type="nucleotide sequence ID" value="XM_068069213.1"/>
</dbReference>
<dbReference type="EMBL" id="MIGC01005285">
    <property type="protein sequence ID" value="PHJ17078.1"/>
    <property type="molecule type" value="Genomic_DNA"/>
</dbReference>
<feature type="compositionally biased region" description="Low complexity" evidence="1">
    <location>
        <begin position="540"/>
        <end position="567"/>
    </location>
</feature>
<feature type="compositionally biased region" description="Polar residues" evidence="1">
    <location>
        <begin position="231"/>
        <end position="252"/>
    </location>
</feature>
<feature type="compositionally biased region" description="Polar residues" evidence="1">
    <location>
        <begin position="356"/>
        <end position="366"/>
    </location>
</feature>
<keyword evidence="3" id="KW-1185">Reference proteome</keyword>
<dbReference type="OrthoDB" id="332739at2759"/>
<feature type="non-terminal residue" evidence="2">
    <location>
        <position position="726"/>
    </location>
</feature>
<dbReference type="Proteomes" id="UP000221165">
    <property type="component" value="Unassembled WGS sequence"/>
</dbReference>
<evidence type="ECO:0000256" key="1">
    <source>
        <dbReference type="SAM" id="MobiDB-lite"/>
    </source>
</evidence>
<sequence length="726" mass="76568">MPVVSPLSSSMKICLSPWNVVAALHLVICTITIFTAGKAPKDEGLPAAHFKSAAKFSDRMSLLMEDRASGNVTEDAALRAIERFLSDLHDDLYQALLSSDSNEETAEGNNDVLLGLELEDVPADDFDTVLLHFIHAAGRVPKRDLVTTAVQKYREYFCHRGLLSRCASNSTSLKPSVSSFIDFNTQQTKSESTPLRITYTAPPRGAVSSVGTSGGPPDAGAPSSPNARDPPSTSSVNSNRNEAGIPGSSSPTGVKGRDSKTSQGQPAPQAGPYSRADNGSAPFGGEMGFPTSRTNASLPGDFYGPEAFYGGHPSPQYWPPAPYFGPPFGYEPQYYFMPPPFVPQPLLVPGPEATQHETVGGSSPQATHGRVPASPRPAAEMARSRSPPRSGYGGRGEIRRYGGTPPPGAPRAPTMSRPRAAPVAPVQKPPPKPSEKSTPGPRSISPPPGAVPESVDAPDQGLGGSPSPPATGRRSTANIPASELGSGALPGLVPEESSREPGADSSLPRGLLPLGADEAPQQSTSLLPMPRTRRPDRRTPTTTSTARFTEPVTSSTTPRPVRFTRPTDYLPPERRPQPPAGLAALSNGGSPPFSGPLEGTAPSQGTLDPSYMPPWMYSSWQAVGEESHLPDNATGESQEARKSADDPRYQALSTRFSGPSWVSFPSVNVPRIRSISFSQDHLPKRDPKNSHSDADARPHGDRAASVAFGADTVGRPPPGAPKPSSE</sequence>
<feature type="compositionally biased region" description="Low complexity" evidence="1">
    <location>
        <begin position="215"/>
        <end position="227"/>
    </location>
</feature>
<comment type="caution">
    <text evidence="2">The sequence shown here is derived from an EMBL/GenBank/DDBJ whole genome shotgun (WGS) entry which is preliminary data.</text>
</comment>
<feature type="compositionally biased region" description="Basic and acidic residues" evidence="1">
    <location>
        <begin position="681"/>
        <end position="702"/>
    </location>
</feature>
<feature type="compositionally biased region" description="Pro residues" evidence="1">
    <location>
        <begin position="715"/>
        <end position="726"/>
    </location>
</feature>
<dbReference type="AlphaFoldDB" id="A0A2C6KKB2"/>
<organism evidence="2 3">
    <name type="scientific">Cystoisospora suis</name>
    <dbReference type="NCBI Taxonomy" id="483139"/>
    <lineage>
        <taxon>Eukaryota</taxon>
        <taxon>Sar</taxon>
        <taxon>Alveolata</taxon>
        <taxon>Apicomplexa</taxon>
        <taxon>Conoidasida</taxon>
        <taxon>Coccidia</taxon>
        <taxon>Eucoccidiorida</taxon>
        <taxon>Eimeriorina</taxon>
        <taxon>Sarcocystidae</taxon>
        <taxon>Cystoisospora</taxon>
    </lineage>
</organism>
<feature type="region of interest" description="Disordered" evidence="1">
    <location>
        <begin position="347"/>
        <end position="665"/>
    </location>
</feature>
<evidence type="ECO:0000313" key="3">
    <source>
        <dbReference type="Proteomes" id="UP000221165"/>
    </source>
</evidence>
<proteinExistence type="predicted"/>
<feature type="compositionally biased region" description="Low complexity" evidence="1">
    <location>
        <begin position="411"/>
        <end position="426"/>
    </location>
</feature>
<gene>
    <name evidence="2" type="ORF">CSUI_009094</name>
</gene>